<proteinExistence type="predicted"/>
<dbReference type="AlphaFoldDB" id="A0A730KW56"/>
<protein>
    <submittedName>
        <fullName evidence="1">Uncharacterized protein</fullName>
    </submittedName>
</protein>
<name>A0A730KW56_SALET</name>
<sequence>MAAYDIKLSNGWISTVNCANSESEAIERLISERERMGYEHTDASEIRRMKESYGNGGHGLIACEEFHPIT</sequence>
<comment type="caution">
    <text evidence="1">The sequence shown here is derived from an EMBL/GenBank/DDBJ whole genome shotgun (WGS) entry which is preliminary data.</text>
</comment>
<gene>
    <name evidence="1" type="ORF">G4B05_002933</name>
</gene>
<evidence type="ECO:0000313" key="1">
    <source>
        <dbReference type="EMBL" id="HAE3895005.1"/>
    </source>
</evidence>
<organism evidence="1">
    <name type="scientific">Salmonella enterica subsp. enterica serovar Heidelberg</name>
    <dbReference type="NCBI Taxonomy" id="611"/>
    <lineage>
        <taxon>Bacteria</taxon>
        <taxon>Pseudomonadati</taxon>
        <taxon>Pseudomonadota</taxon>
        <taxon>Gammaproteobacteria</taxon>
        <taxon>Enterobacterales</taxon>
        <taxon>Enterobacteriaceae</taxon>
        <taxon>Salmonella</taxon>
    </lineage>
</organism>
<reference evidence="1" key="1">
    <citation type="journal article" date="2018" name="Genome Biol.">
        <title>SKESA: strategic k-mer extension for scrupulous assemblies.</title>
        <authorList>
            <person name="Souvorov A."/>
            <person name="Agarwala R."/>
            <person name="Lipman D.J."/>
        </authorList>
    </citation>
    <scope>NUCLEOTIDE SEQUENCE</scope>
    <source>
        <strain evidence="1">Salmonella enterica</strain>
    </source>
</reference>
<reference evidence="1" key="2">
    <citation type="submission" date="2018-07" db="EMBL/GenBank/DDBJ databases">
        <authorList>
            <consortium name="NCBI Pathogen Detection Project"/>
        </authorList>
    </citation>
    <scope>NUCLEOTIDE SEQUENCE</scope>
    <source>
        <strain evidence="1">Salmonella enterica</strain>
    </source>
</reference>
<dbReference type="EMBL" id="DAARTQ010000017">
    <property type="protein sequence ID" value="HAE3895005.1"/>
    <property type="molecule type" value="Genomic_DNA"/>
</dbReference>
<accession>A0A730KW56</accession>